<dbReference type="AlphaFoldDB" id="A0A0N4YPX7"/>
<dbReference type="InterPro" id="IPR027806">
    <property type="entry name" value="HARBI1_dom"/>
</dbReference>
<keyword evidence="10" id="KW-1185">Reference proteome</keyword>
<gene>
    <name evidence="9" type="ORF">NBR_LOCUS19299</name>
</gene>
<reference evidence="9 10" key="2">
    <citation type="submission" date="2018-11" db="EMBL/GenBank/DDBJ databases">
        <authorList>
            <consortium name="Pathogen Informatics"/>
        </authorList>
    </citation>
    <scope>NUCLEOTIDE SEQUENCE [LARGE SCALE GENOMIC DNA]</scope>
</reference>
<dbReference type="PANTHER" id="PTHR22930">
    <property type="match status" value="1"/>
</dbReference>
<evidence type="ECO:0000313" key="9">
    <source>
        <dbReference type="EMBL" id="VDL83028.1"/>
    </source>
</evidence>
<dbReference type="InterPro" id="IPR045249">
    <property type="entry name" value="HARBI1-like"/>
</dbReference>
<dbReference type="Pfam" id="PF13359">
    <property type="entry name" value="DDE_Tnp_4"/>
    <property type="match status" value="1"/>
</dbReference>
<evidence type="ECO:0000259" key="8">
    <source>
        <dbReference type="Pfam" id="PF13359"/>
    </source>
</evidence>
<evidence type="ECO:0000313" key="11">
    <source>
        <dbReference type="WBParaSite" id="NBR_0001929801-mRNA-1"/>
    </source>
</evidence>
<reference evidence="11" key="1">
    <citation type="submission" date="2017-02" db="UniProtKB">
        <authorList>
            <consortium name="WormBaseParasite"/>
        </authorList>
    </citation>
    <scope>IDENTIFICATION</scope>
</reference>
<dbReference type="GO" id="GO:0016787">
    <property type="term" value="F:hydrolase activity"/>
    <property type="evidence" value="ECO:0007669"/>
    <property type="project" value="UniProtKB-KW"/>
</dbReference>
<dbReference type="GO" id="GO:0046872">
    <property type="term" value="F:metal ion binding"/>
    <property type="evidence" value="ECO:0007669"/>
    <property type="project" value="UniProtKB-KW"/>
</dbReference>
<comment type="similarity">
    <text evidence="3">Belongs to the HARBI1 family.</text>
</comment>
<comment type="subcellular location">
    <subcellularLocation>
        <location evidence="2">Nucleus</location>
    </subcellularLocation>
</comment>
<dbReference type="Proteomes" id="UP000271162">
    <property type="component" value="Unassembled WGS sequence"/>
</dbReference>
<evidence type="ECO:0000256" key="5">
    <source>
        <dbReference type="ARBA" id="ARBA00022723"/>
    </source>
</evidence>
<evidence type="ECO:0000256" key="1">
    <source>
        <dbReference type="ARBA" id="ARBA00001968"/>
    </source>
</evidence>
<keyword evidence="6" id="KW-0378">Hydrolase</keyword>
<evidence type="ECO:0000256" key="2">
    <source>
        <dbReference type="ARBA" id="ARBA00004123"/>
    </source>
</evidence>
<evidence type="ECO:0000256" key="4">
    <source>
        <dbReference type="ARBA" id="ARBA00022722"/>
    </source>
</evidence>
<keyword evidence="4" id="KW-0540">Nuclease</keyword>
<evidence type="ECO:0000313" key="10">
    <source>
        <dbReference type="Proteomes" id="UP000271162"/>
    </source>
</evidence>
<dbReference type="PANTHER" id="PTHR22930:SF269">
    <property type="entry name" value="NUCLEASE HARBI1-LIKE PROTEIN"/>
    <property type="match status" value="1"/>
</dbReference>
<comment type="cofactor">
    <cofactor evidence="1">
        <name>a divalent metal cation</name>
        <dbReference type="ChEBI" id="CHEBI:60240"/>
    </cofactor>
</comment>
<dbReference type="STRING" id="27835.A0A0N4YPX7"/>
<proteinExistence type="inferred from homology"/>
<evidence type="ECO:0000256" key="6">
    <source>
        <dbReference type="ARBA" id="ARBA00022801"/>
    </source>
</evidence>
<dbReference type="WBParaSite" id="NBR_0001929801-mRNA-1">
    <property type="protein sequence ID" value="NBR_0001929801-mRNA-1"/>
    <property type="gene ID" value="NBR_0001929801"/>
</dbReference>
<name>A0A0N4YPX7_NIPBR</name>
<dbReference type="GO" id="GO:0005634">
    <property type="term" value="C:nucleus"/>
    <property type="evidence" value="ECO:0007669"/>
    <property type="project" value="UniProtKB-SubCell"/>
</dbReference>
<dbReference type="EMBL" id="UYSL01024059">
    <property type="protein sequence ID" value="VDL83028.1"/>
    <property type="molecule type" value="Genomic_DNA"/>
</dbReference>
<keyword evidence="7" id="KW-0539">Nucleus</keyword>
<dbReference type="OMA" id="WRTIENI"/>
<protein>
    <submittedName>
        <fullName evidence="11">DDE Tnp4 domain-containing protein</fullName>
    </submittedName>
</protein>
<feature type="domain" description="DDE Tnp4" evidence="8">
    <location>
        <begin position="4"/>
        <end position="164"/>
    </location>
</feature>
<sequence>MGALDGKHIACVCPNRSGSRFFTYKNYYSLVLLALVDANYKCVLYDLGAPGRSSDAGIFMTSSMKTLLEESEDDFPSDVNLEGLGTVPCHFLVDQGFRLTTRFMRPYPNAEAASNSRKRYFNYKMNSARSVVENYFGMLAGRFRLLLRRVHGTPEKIKDIVLSLMVTYDISLL</sequence>
<evidence type="ECO:0000256" key="7">
    <source>
        <dbReference type="ARBA" id="ARBA00023242"/>
    </source>
</evidence>
<organism evidence="11">
    <name type="scientific">Nippostrongylus brasiliensis</name>
    <name type="common">Rat hookworm</name>
    <dbReference type="NCBI Taxonomy" id="27835"/>
    <lineage>
        <taxon>Eukaryota</taxon>
        <taxon>Metazoa</taxon>
        <taxon>Ecdysozoa</taxon>
        <taxon>Nematoda</taxon>
        <taxon>Chromadorea</taxon>
        <taxon>Rhabditida</taxon>
        <taxon>Rhabditina</taxon>
        <taxon>Rhabditomorpha</taxon>
        <taxon>Strongyloidea</taxon>
        <taxon>Heligmosomidae</taxon>
        <taxon>Nippostrongylus</taxon>
    </lineage>
</organism>
<evidence type="ECO:0000256" key="3">
    <source>
        <dbReference type="ARBA" id="ARBA00006958"/>
    </source>
</evidence>
<accession>A0A0N4YPX7</accession>
<dbReference type="GO" id="GO:0004518">
    <property type="term" value="F:nuclease activity"/>
    <property type="evidence" value="ECO:0007669"/>
    <property type="project" value="UniProtKB-KW"/>
</dbReference>
<keyword evidence="5" id="KW-0479">Metal-binding</keyword>